<evidence type="ECO:0000256" key="1">
    <source>
        <dbReference type="ARBA" id="ARBA00005042"/>
    </source>
</evidence>
<dbReference type="InterPro" id="IPR016270">
    <property type="entry name" value="PGS1"/>
</dbReference>
<dbReference type="EC" id="2.7.8.5" evidence="10"/>
<keyword evidence="8 10" id="KW-1208">Phospholipid metabolism</keyword>
<evidence type="ECO:0000256" key="6">
    <source>
        <dbReference type="ARBA" id="ARBA00023098"/>
    </source>
</evidence>
<dbReference type="GO" id="GO:0005739">
    <property type="term" value="C:mitochondrion"/>
    <property type="evidence" value="ECO:0007669"/>
    <property type="project" value="UniProtKB-SubCell"/>
</dbReference>
<keyword evidence="13" id="KW-1185">Reference proteome</keyword>
<feature type="domain" description="PLD phosphodiesterase" evidence="11">
    <location>
        <begin position="160"/>
        <end position="181"/>
    </location>
</feature>
<evidence type="ECO:0000313" key="13">
    <source>
        <dbReference type="Proteomes" id="UP000757232"/>
    </source>
</evidence>
<evidence type="ECO:0000256" key="4">
    <source>
        <dbReference type="ARBA" id="ARBA00022679"/>
    </source>
</evidence>
<evidence type="ECO:0000256" key="5">
    <source>
        <dbReference type="ARBA" id="ARBA00022737"/>
    </source>
</evidence>
<dbReference type="PANTHER" id="PTHR12586">
    <property type="entry name" value="CDP-DIACYLGLYCEROL--SERINE O-PHOSPHATIDYLTRANSFERASE"/>
    <property type="match status" value="1"/>
</dbReference>
<evidence type="ECO:0000259" key="11">
    <source>
        <dbReference type="PROSITE" id="PS50035"/>
    </source>
</evidence>
<evidence type="ECO:0000256" key="2">
    <source>
        <dbReference type="ARBA" id="ARBA00010682"/>
    </source>
</evidence>
<dbReference type="GO" id="GO:0005524">
    <property type="term" value="F:ATP binding"/>
    <property type="evidence" value="ECO:0007669"/>
    <property type="project" value="UniProtKB-KW"/>
</dbReference>
<reference evidence="12" key="1">
    <citation type="submission" date="2016-06" db="EMBL/GenBank/DDBJ databases">
        <title>Draft Genome sequence of the fungus Inonotus baumii.</title>
        <authorList>
            <person name="Zhu H."/>
            <person name="Lin W."/>
        </authorList>
    </citation>
    <scope>NUCLEOTIDE SEQUENCE</scope>
    <source>
        <strain evidence="12">821</strain>
    </source>
</reference>
<dbReference type="Proteomes" id="UP000757232">
    <property type="component" value="Unassembled WGS sequence"/>
</dbReference>
<keyword evidence="5" id="KW-0677">Repeat</keyword>
<comment type="caution">
    <text evidence="12">The sequence shown here is derived from an EMBL/GenBank/DDBJ whole genome shotgun (WGS) entry which is preliminary data.</text>
</comment>
<dbReference type="SMART" id="SM00155">
    <property type="entry name" value="PLDc"/>
    <property type="match status" value="2"/>
</dbReference>
<dbReference type="OrthoDB" id="10250191at2759"/>
<keyword evidence="7 10" id="KW-0594">Phospholipid biosynthesis</keyword>
<dbReference type="PANTHER" id="PTHR12586:SF1">
    <property type="entry name" value="CDP-DIACYLGLYCEROL--GLYCEROL-3-PHOSPHATE 3-PHOSPHATIDYLTRANSFERASE, MITOCHONDRIAL"/>
    <property type="match status" value="1"/>
</dbReference>
<protein>
    <recommendedName>
        <fullName evidence="10">CDP-diacylglycerol--glycerol-3-phosphate 3-phosphatidyltransferase</fullName>
        <ecNumber evidence="10">2.7.8.5</ecNumber>
    </recommendedName>
</protein>
<keyword evidence="3 10" id="KW-0444">Lipid biosynthesis</keyword>
<sequence>MQRSLSSKTLGKLPAVQHLHPSIRDFALELGHTQPCYVLQSKDIVVLSQPKEFLALLLEMIHRARKRIFLSSLYIGTSEQYLIAALEESLQNNPSLHVHLHLDYNRSTRPGPVSTASLLSPLTEAFPDRVHTYFFKSPKLKGLMAKFVPRRFDEGWGTWHAKIYGVDNEVLISGANLNESYFIDRQDRYLHFKSSLLSDYCHSFLRTMEPFCYRLQSGNLGTQYTLSRPTTHLHPERIEDEAGKALQTFQTRSLLSSLENLGEADQQDGKEVLIFPIIQAGQFGMREEEACLDLLFKYLDQYSISSGLRPLIDFTSGYFSLAEPYQTLLQRSYADCRILCASPLANGFFGSSGVSGRIPEGYTFLEQRFWRGVQRVGRIWKDGHGIELREWEKDGWTYHAKGLWISPPPDAADKPEPPVLTLFGSTNLNSRSANLDVELAFIMAIPSTENDSMRKLRQSLRDEVEGLREHAVPWRGTERKVRPGTKLLVNLVGGML</sequence>
<dbReference type="GO" id="GO:0032049">
    <property type="term" value="P:cardiolipin biosynthetic process"/>
    <property type="evidence" value="ECO:0007669"/>
    <property type="project" value="InterPro"/>
</dbReference>
<dbReference type="Gene3D" id="3.30.870.10">
    <property type="entry name" value="Endonuclease Chain A"/>
    <property type="match status" value="2"/>
</dbReference>
<dbReference type="AlphaFoldDB" id="A0A9Q5HY44"/>
<dbReference type="GO" id="GO:0008444">
    <property type="term" value="F:CDP-diacylglycerol-glycerol-3-phosphate 3-phosphatidyltransferase activity"/>
    <property type="evidence" value="ECO:0007669"/>
    <property type="project" value="UniProtKB-EC"/>
</dbReference>
<evidence type="ECO:0000256" key="3">
    <source>
        <dbReference type="ARBA" id="ARBA00022516"/>
    </source>
</evidence>
<evidence type="ECO:0000256" key="7">
    <source>
        <dbReference type="ARBA" id="ARBA00023209"/>
    </source>
</evidence>
<dbReference type="Pfam" id="PF00614">
    <property type="entry name" value="PLDc"/>
    <property type="match status" value="1"/>
</dbReference>
<dbReference type="CDD" id="cd09137">
    <property type="entry name" value="PLDc_PGS1_euk_2"/>
    <property type="match status" value="1"/>
</dbReference>
<keyword evidence="10" id="KW-0547">Nucleotide-binding</keyword>
<comment type="function">
    <text evidence="10">Functions in the biosynthesis of the anionic phospholipids phosphatidylglycerol and cardiolipin.</text>
</comment>
<gene>
    <name evidence="12" type="ORF">A7U60_g4789</name>
</gene>
<evidence type="ECO:0000256" key="10">
    <source>
        <dbReference type="RuleBase" id="RU365024"/>
    </source>
</evidence>
<dbReference type="SUPFAM" id="SSF56024">
    <property type="entry name" value="Phospholipase D/nuclease"/>
    <property type="match status" value="1"/>
</dbReference>
<keyword evidence="6 10" id="KW-0443">Lipid metabolism</keyword>
<name>A0A9Q5HY44_SANBA</name>
<dbReference type="EMBL" id="LNZH02000185">
    <property type="protein sequence ID" value="OCB88004.1"/>
    <property type="molecule type" value="Genomic_DNA"/>
</dbReference>
<comment type="subcellular location">
    <subcellularLocation>
        <location evidence="10">Mitochondrion</location>
    </subcellularLocation>
</comment>
<evidence type="ECO:0000256" key="9">
    <source>
        <dbReference type="ARBA" id="ARBA00048586"/>
    </source>
</evidence>
<dbReference type="CDD" id="cd09135">
    <property type="entry name" value="PLDc_PGS1_euk_1"/>
    <property type="match status" value="1"/>
</dbReference>
<evidence type="ECO:0000256" key="8">
    <source>
        <dbReference type="ARBA" id="ARBA00023264"/>
    </source>
</evidence>
<comment type="catalytic activity">
    <reaction evidence="9 10">
        <text>a CDP-1,2-diacyl-sn-glycerol + sn-glycerol 3-phosphate = a 1,2-diacyl-sn-glycero-3-phospho-(1'-sn-glycero-3'-phosphate) + CMP + H(+)</text>
        <dbReference type="Rhea" id="RHEA:12593"/>
        <dbReference type="ChEBI" id="CHEBI:15378"/>
        <dbReference type="ChEBI" id="CHEBI:57597"/>
        <dbReference type="ChEBI" id="CHEBI:58332"/>
        <dbReference type="ChEBI" id="CHEBI:60110"/>
        <dbReference type="ChEBI" id="CHEBI:60377"/>
        <dbReference type="EC" id="2.7.8.5"/>
    </reaction>
</comment>
<keyword evidence="4 10" id="KW-0808">Transferase</keyword>
<comment type="pathway">
    <text evidence="1 10">Phospholipid metabolism; phosphatidylglycerol biosynthesis; phosphatidylglycerol from CDP-diacylglycerol: step 1/2.</text>
</comment>
<keyword evidence="10" id="KW-0496">Mitochondrion</keyword>
<dbReference type="InterPro" id="IPR001736">
    <property type="entry name" value="PLipase_D/transphosphatidylase"/>
</dbReference>
<organism evidence="12 13">
    <name type="scientific">Sanghuangporus baumii</name>
    <name type="common">Phellinus baumii</name>
    <dbReference type="NCBI Taxonomy" id="108892"/>
    <lineage>
        <taxon>Eukaryota</taxon>
        <taxon>Fungi</taxon>
        <taxon>Dikarya</taxon>
        <taxon>Basidiomycota</taxon>
        <taxon>Agaricomycotina</taxon>
        <taxon>Agaricomycetes</taxon>
        <taxon>Hymenochaetales</taxon>
        <taxon>Hymenochaetaceae</taxon>
        <taxon>Sanghuangporus</taxon>
    </lineage>
</organism>
<proteinExistence type="inferred from homology"/>
<accession>A0A9Q5HY44</accession>
<keyword evidence="10" id="KW-0067">ATP-binding</keyword>
<evidence type="ECO:0000313" key="12">
    <source>
        <dbReference type="EMBL" id="OCB88004.1"/>
    </source>
</evidence>
<dbReference type="PIRSF" id="PIRSF000850">
    <property type="entry name" value="Phospholipase_D_PSS"/>
    <property type="match status" value="1"/>
</dbReference>
<comment type="similarity">
    <text evidence="2 10">Belongs to the CDP-alcohol phosphatidyltransferase class-II family.</text>
</comment>
<dbReference type="PROSITE" id="PS50035">
    <property type="entry name" value="PLD"/>
    <property type="match status" value="1"/>
</dbReference>